<name>A0ABX0MEL7_9BURK</name>
<evidence type="ECO:0008006" key="3">
    <source>
        <dbReference type="Google" id="ProtNLM"/>
    </source>
</evidence>
<sequence>MRIDVLLRAEAPADTIRFYVEELGMFRLDADYGMDCCLLRAIANPAICLQITPWHPAPRETPVFALTVPSCDAQFRRLRSVRFAAGGGLVPDKNGVLDVFEWPGGKSFVLEDPGKNRFLLCEDRIALP</sequence>
<evidence type="ECO:0000313" key="1">
    <source>
        <dbReference type="EMBL" id="NHZ61244.1"/>
    </source>
</evidence>
<dbReference type="EMBL" id="WHJF01000004">
    <property type="protein sequence ID" value="NHZ61244.1"/>
    <property type="molecule type" value="Genomic_DNA"/>
</dbReference>
<accession>A0ABX0MEL7</accession>
<reference evidence="1 2" key="1">
    <citation type="submission" date="2019-10" db="EMBL/GenBank/DDBJ databases">
        <title>Taxonomy of Antarctic Massilia spp.: description of Massilia rubra sp. nov., Massilia aquatica sp. nov., Massilia mucilaginosa sp. nov., Massilia frigida sp. nov. isolated from streams, lakes and regoliths.</title>
        <authorList>
            <person name="Holochova P."/>
            <person name="Sedlacek I."/>
            <person name="Kralova S."/>
            <person name="Maslanova I."/>
            <person name="Busse H.-J."/>
            <person name="Stankova E."/>
            <person name="Vrbovska V."/>
            <person name="Kovarovic V."/>
            <person name="Bartak M."/>
            <person name="Svec P."/>
            <person name="Pantucek R."/>
        </authorList>
    </citation>
    <scope>NUCLEOTIDE SEQUENCE [LARGE SCALE GENOMIC DNA]</scope>
    <source>
        <strain evidence="1 2">CCM 8694</strain>
    </source>
</reference>
<dbReference type="CDD" id="cd06587">
    <property type="entry name" value="VOC"/>
    <property type="match status" value="1"/>
</dbReference>
<dbReference type="SUPFAM" id="SSF54593">
    <property type="entry name" value="Glyoxalase/Bleomycin resistance protein/Dihydroxybiphenyl dioxygenase"/>
    <property type="match status" value="1"/>
</dbReference>
<dbReference type="Proteomes" id="UP000610594">
    <property type="component" value="Unassembled WGS sequence"/>
</dbReference>
<evidence type="ECO:0000313" key="2">
    <source>
        <dbReference type="Proteomes" id="UP000610594"/>
    </source>
</evidence>
<keyword evidence="2" id="KW-1185">Reference proteome</keyword>
<protein>
    <recommendedName>
        <fullName evidence="3">VOC domain-containing protein</fullName>
    </recommendedName>
</protein>
<dbReference type="RefSeq" id="WP_167235498.1">
    <property type="nucleotide sequence ID" value="NZ_WHJF01000004.1"/>
</dbReference>
<dbReference type="InterPro" id="IPR029068">
    <property type="entry name" value="Glyas_Bleomycin-R_OHBP_Dase"/>
</dbReference>
<gene>
    <name evidence="1" type="ORF">F1735_02810</name>
</gene>
<comment type="caution">
    <text evidence="1">The sequence shown here is derived from an EMBL/GenBank/DDBJ whole genome shotgun (WGS) entry which is preliminary data.</text>
</comment>
<organism evidence="1 2">
    <name type="scientific">Massilia genomosp. 1</name>
    <dbReference type="NCBI Taxonomy" id="2609280"/>
    <lineage>
        <taxon>Bacteria</taxon>
        <taxon>Pseudomonadati</taxon>
        <taxon>Pseudomonadota</taxon>
        <taxon>Betaproteobacteria</taxon>
        <taxon>Burkholderiales</taxon>
        <taxon>Oxalobacteraceae</taxon>
        <taxon>Telluria group</taxon>
        <taxon>Massilia</taxon>
    </lineage>
</organism>
<dbReference type="Gene3D" id="3.10.180.10">
    <property type="entry name" value="2,3-Dihydroxybiphenyl 1,2-Dioxygenase, domain 1"/>
    <property type="match status" value="1"/>
</dbReference>
<proteinExistence type="predicted"/>